<keyword evidence="3" id="KW-0560">Oxidoreductase</keyword>
<gene>
    <name evidence="3" type="ORF">GCG54_00001291</name>
</gene>
<dbReference type="Pfam" id="PF13450">
    <property type="entry name" value="NAD_binding_8"/>
    <property type="match status" value="1"/>
</dbReference>
<comment type="caution">
    <text evidence="3">The sequence shown here is derived from an EMBL/GenBank/DDBJ whole genome shotgun (WGS) entry which is preliminary data.</text>
</comment>
<accession>A0A8H4FEX9</accession>
<organism evidence="3 4">
    <name type="scientific">Colletotrichum gloeosporioides</name>
    <name type="common">Anthracnose fungus</name>
    <name type="synonym">Glomerella cingulata</name>
    <dbReference type="NCBI Taxonomy" id="474922"/>
    <lineage>
        <taxon>Eukaryota</taxon>
        <taxon>Fungi</taxon>
        <taxon>Dikarya</taxon>
        <taxon>Ascomycota</taxon>
        <taxon>Pezizomycotina</taxon>
        <taxon>Sordariomycetes</taxon>
        <taxon>Hypocreomycetidae</taxon>
        <taxon>Glomerellales</taxon>
        <taxon>Glomerellaceae</taxon>
        <taxon>Colletotrichum</taxon>
        <taxon>Colletotrichum gloeosporioides species complex</taxon>
    </lineage>
</organism>
<dbReference type="AlphaFoldDB" id="A0A8H4FEX9"/>
<proteinExistence type="inferred from homology"/>
<evidence type="ECO:0000256" key="2">
    <source>
        <dbReference type="SAM" id="MobiDB-lite"/>
    </source>
</evidence>
<dbReference type="GO" id="GO:0004497">
    <property type="term" value="F:monooxygenase activity"/>
    <property type="evidence" value="ECO:0007669"/>
    <property type="project" value="UniProtKB-KW"/>
</dbReference>
<evidence type="ECO:0000313" key="4">
    <source>
        <dbReference type="Proteomes" id="UP000613401"/>
    </source>
</evidence>
<keyword evidence="4" id="KW-1185">Reference proteome</keyword>
<dbReference type="Gene3D" id="3.50.50.60">
    <property type="entry name" value="FAD/NAD(P)-binding domain"/>
    <property type="match status" value="2"/>
</dbReference>
<reference evidence="3" key="1">
    <citation type="journal article" date="2020" name="Phytopathology">
        <title>Genome sequence and comparative analysis of Colletotrichum gloeosporioides isolated from Liriodendron leaves.</title>
        <authorList>
            <person name="Fu F.F."/>
            <person name="Hao Z."/>
            <person name="Wang P."/>
            <person name="Lu Y."/>
            <person name="Xue L.J."/>
            <person name="Wei G."/>
            <person name="Tian Y."/>
            <person name="Baishi H."/>
            <person name="Xu H."/>
            <person name="Shi J."/>
            <person name="Cheng T."/>
            <person name="Wang G."/>
            <person name="Yi Y."/>
            <person name="Chen J."/>
        </authorList>
    </citation>
    <scope>NUCLEOTIDE SEQUENCE</scope>
    <source>
        <strain evidence="3">Lc1</strain>
    </source>
</reference>
<dbReference type="InterPro" id="IPR051209">
    <property type="entry name" value="FAD-bind_Monooxygenase_sf"/>
</dbReference>
<dbReference type="Proteomes" id="UP000613401">
    <property type="component" value="Unassembled WGS sequence"/>
</dbReference>
<name>A0A8H4FEX9_COLGL</name>
<evidence type="ECO:0000313" key="3">
    <source>
        <dbReference type="EMBL" id="KAF3799251.1"/>
    </source>
</evidence>
<dbReference type="GeneID" id="69008460"/>
<dbReference type="EMBL" id="WVTB01000085">
    <property type="protein sequence ID" value="KAF3799251.1"/>
    <property type="molecule type" value="Genomic_DNA"/>
</dbReference>
<dbReference type="InterPro" id="IPR036188">
    <property type="entry name" value="FAD/NAD-bd_sf"/>
</dbReference>
<protein>
    <submittedName>
        <fullName evidence="3">FAD-binding monooxygenase aflW</fullName>
    </submittedName>
</protein>
<sequence length="602" mass="67294">MARMEIPSDRSGQGSPSVNGDGELSRKNAKYFPKNSPWEPFRSVKIIVVGAGIGGIASAVLLSHKVKNSTIEVYERQSRATQGGTWAANVYPGVRCDVPSHAYQLSCEPSTDWSEYYPKGAEIQAYYEQVIKKHGLDDSVHLEHEIIKATWLSEASRWAVEIRDLGSGDVFVNTAEFLVNAQGRISNPKFPNIPGLQNIFRGRVIHTARWPEGFKVAGKRVAVIGNGASGQQILPNIHPEVSHIDHYVRTKTWVTPTFAGNLHEATADSPGGPKYTDEERQRFREDPAYYLEHRRAFETKFHNRFAADVIGSKENAELREKIIKCMKERLNGDEDWLQRVLPDYAPGCKRLTPAPGYLEALQSEKVDYVTDVIVSVDETGIITADGKRREVDVIIAATGFDTTYSAAFPLIGNDGVNMGEKWAPNGNIGYPETYLGIMAPGFPNYFTVLQAQGNARGGTVPLQIEIAATYIAKCIRKIQTQSYASLNPREEAAREFNDIVNGYFDNKVTTDRCNSWFKQGAGATHVLIAWPGTFHHRADILRDPRWEDFDFARRFGAAKNRFEYFGNGLTAREVSRDEEDITGYLREIGKIDIATLHEAWNT</sequence>
<dbReference type="PANTHER" id="PTHR42877">
    <property type="entry name" value="L-ORNITHINE N(5)-MONOOXYGENASE-RELATED"/>
    <property type="match status" value="1"/>
</dbReference>
<evidence type="ECO:0000256" key="1">
    <source>
        <dbReference type="ARBA" id="ARBA00010139"/>
    </source>
</evidence>
<comment type="similarity">
    <text evidence="1">Belongs to the FAD-binding monooxygenase family.</text>
</comment>
<dbReference type="PANTHER" id="PTHR42877:SF6">
    <property type="entry name" value="MONOOXYGENASE, PUTATIVE (AFU_ORTHOLOGUE AFUA_3G15050)-RELATED"/>
    <property type="match status" value="1"/>
</dbReference>
<feature type="region of interest" description="Disordered" evidence="2">
    <location>
        <begin position="1"/>
        <end position="26"/>
    </location>
</feature>
<dbReference type="RefSeq" id="XP_045258411.1">
    <property type="nucleotide sequence ID" value="XM_045401409.1"/>
</dbReference>
<reference evidence="3" key="2">
    <citation type="submission" date="2020-03" db="EMBL/GenBank/DDBJ databases">
        <authorList>
            <person name="Fu F.-F."/>
            <person name="Chen J."/>
        </authorList>
    </citation>
    <scope>NUCLEOTIDE SEQUENCE</scope>
    <source>
        <strain evidence="3">Lc1</strain>
    </source>
</reference>
<keyword evidence="3" id="KW-0503">Monooxygenase</keyword>
<dbReference type="SUPFAM" id="SSF51905">
    <property type="entry name" value="FAD/NAD(P)-binding domain"/>
    <property type="match status" value="1"/>
</dbReference>